<dbReference type="AlphaFoldDB" id="A0AAW1GH87"/>
<dbReference type="SUPFAM" id="SSF51445">
    <property type="entry name" value="(Trans)glycosidases"/>
    <property type="match status" value="1"/>
</dbReference>
<organism evidence="2 3">
    <name type="scientific">Popillia japonica</name>
    <name type="common">Japanese beetle</name>
    <dbReference type="NCBI Taxonomy" id="7064"/>
    <lineage>
        <taxon>Eukaryota</taxon>
        <taxon>Metazoa</taxon>
        <taxon>Ecdysozoa</taxon>
        <taxon>Arthropoda</taxon>
        <taxon>Hexapoda</taxon>
        <taxon>Insecta</taxon>
        <taxon>Pterygota</taxon>
        <taxon>Neoptera</taxon>
        <taxon>Endopterygota</taxon>
        <taxon>Coleoptera</taxon>
        <taxon>Polyphaga</taxon>
        <taxon>Scarabaeiformia</taxon>
        <taxon>Scarabaeidae</taxon>
        <taxon>Rutelinae</taxon>
        <taxon>Popillia</taxon>
    </lineage>
</organism>
<dbReference type="GO" id="GO:0004560">
    <property type="term" value="F:alpha-L-fucosidase activity"/>
    <property type="evidence" value="ECO:0007669"/>
    <property type="project" value="UniProtKB-EC"/>
</dbReference>
<dbReference type="Gene3D" id="3.20.20.80">
    <property type="entry name" value="Glycosidases"/>
    <property type="match status" value="1"/>
</dbReference>
<feature type="non-terminal residue" evidence="2">
    <location>
        <position position="1"/>
    </location>
</feature>
<dbReference type="InterPro" id="IPR057739">
    <property type="entry name" value="Glyco_hydro_29_N"/>
</dbReference>
<dbReference type="Pfam" id="PF01120">
    <property type="entry name" value="Alpha_L_fucos"/>
    <property type="match status" value="1"/>
</dbReference>
<reference evidence="2 3" key="1">
    <citation type="journal article" date="2024" name="BMC Genomics">
        <title>De novo assembly and annotation of Popillia japonica's genome with initial clues to its potential as an invasive pest.</title>
        <authorList>
            <person name="Cucini C."/>
            <person name="Boschi S."/>
            <person name="Funari R."/>
            <person name="Cardaioli E."/>
            <person name="Iannotti N."/>
            <person name="Marturano G."/>
            <person name="Paoli F."/>
            <person name="Bruttini M."/>
            <person name="Carapelli A."/>
            <person name="Frati F."/>
            <person name="Nardi F."/>
        </authorList>
    </citation>
    <scope>NUCLEOTIDE SEQUENCE [LARGE SCALE GENOMIC DNA]</scope>
    <source>
        <strain evidence="2">DMR45628</strain>
    </source>
</reference>
<dbReference type="Proteomes" id="UP001458880">
    <property type="component" value="Unassembled WGS sequence"/>
</dbReference>
<evidence type="ECO:0000313" key="3">
    <source>
        <dbReference type="Proteomes" id="UP001458880"/>
    </source>
</evidence>
<evidence type="ECO:0000313" key="2">
    <source>
        <dbReference type="EMBL" id="KAK9663793.1"/>
    </source>
</evidence>
<comment type="caution">
    <text evidence="2">The sequence shown here is derived from an EMBL/GenBank/DDBJ whole genome shotgun (WGS) entry which is preliminary data.</text>
</comment>
<keyword evidence="3" id="KW-1185">Reference proteome</keyword>
<dbReference type="GO" id="GO:0005975">
    <property type="term" value="P:carbohydrate metabolic process"/>
    <property type="evidence" value="ECO:0007669"/>
    <property type="project" value="InterPro"/>
</dbReference>
<accession>A0AAW1GH87</accession>
<sequence length="120" mass="13928">AHRLGKRTDVYMQNWREHGLGQFIHWGVYAIPGGHWNGKYYGGAAEWIRSWKEMPKEEYDNLYKQFNPKALQEGENIIETTVATKAGELKDSMVWSFDLSEVRGNEGNQTKERTNEHIGL</sequence>
<dbReference type="InterPro" id="IPR017853">
    <property type="entry name" value="GH"/>
</dbReference>
<evidence type="ECO:0000259" key="1">
    <source>
        <dbReference type="Pfam" id="PF01120"/>
    </source>
</evidence>
<gene>
    <name evidence="2" type="ORF">QE152_g41374</name>
</gene>
<dbReference type="EMBL" id="JASPKY010003174">
    <property type="protein sequence ID" value="KAK9663793.1"/>
    <property type="molecule type" value="Genomic_DNA"/>
</dbReference>
<feature type="domain" description="Glycoside hydrolase family 29 N-terminal" evidence="1">
    <location>
        <begin position="12"/>
        <end position="68"/>
    </location>
</feature>
<protein>
    <submittedName>
        <fullName evidence="2">Alpha-L-fucosidase</fullName>
    </submittedName>
</protein>
<name>A0AAW1GH87_POPJA</name>
<proteinExistence type="predicted"/>